<evidence type="ECO:0000259" key="2">
    <source>
        <dbReference type="Pfam" id="PF12969"/>
    </source>
</evidence>
<dbReference type="Proteomes" id="UP000645390">
    <property type="component" value="Unassembled WGS sequence"/>
</dbReference>
<evidence type="ECO:0000313" key="4">
    <source>
        <dbReference type="Proteomes" id="UP000645390"/>
    </source>
</evidence>
<comment type="caution">
    <text evidence="3">The sequence shown here is derived from an EMBL/GenBank/DDBJ whole genome shotgun (WGS) entry which is preliminary data.</text>
</comment>
<gene>
    <name evidence="3" type="ORF">GCM10008119_21800</name>
</gene>
<proteinExistence type="predicted"/>
<sequence length="635" mass="72192">MVKLIGFILFFLSSLSGFTQDNYDSDLIPSTLKNRANAVIRNEETMVDMRSTDNVLRSVKQAITVLNKNGEDNARLVLFYDRNTAIKSIKGEVYNASGILTKKFSQSNFRDESTADGFSLFVDSRVKHYLPNESTYPYTVVYTYEIKYKQNLIIPDWVPKTADDISVEKSTYTFICKPGDELRIKTQSYTGKPEEIINDKQKTIFWKVNNLLAVKSEPYSPNAETYQTNVKIAPKQFDYYNYKGSYTNWNQLGKWVYDDLLKGRSALSHSTIETIKELVKNETTAKAKAKKIYEYMQNKTRYISVQIGIGGFQPVTAAEVDRLGYGDCKALVNYTQSLLSVAGIESYYCVVQAGSEKISLDPSFASMIQGNHVILCMPLKGDTTWLECTSQKIPFGFLSDFTDDRIVLACTAEGGKLLRTPKLSSQDNRQIRYAELTILSNGDANGKIKTVFSGLQYNTNEDIIGKPLAEQQKLLNNIYNVDNINFSSVDYVQKKGIYPEIDENITLNIRSYASINNHKMLLQLNAFNVKSSISELRNRIQPVYINRGFVEEDTITYNLPEEILTDLLPENDKNIKTPFGEYICKTTLNGKKLTYYRKFIINDGTFPPQAYSNFSKFINDVNSADNYKVILSLKK</sequence>
<feature type="signal peptide" evidence="1">
    <location>
        <begin position="1"/>
        <end position="19"/>
    </location>
</feature>
<dbReference type="SUPFAM" id="SSF54001">
    <property type="entry name" value="Cysteine proteinases"/>
    <property type="match status" value="1"/>
</dbReference>
<accession>A0ABQ2BJ45</accession>
<name>A0ABQ2BJ45_9SPHI</name>
<keyword evidence="4" id="KW-1185">Reference proteome</keyword>
<dbReference type="Pfam" id="PF12969">
    <property type="entry name" value="DUF3857"/>
    <property type="match status" value="1"/>
</dbReference>
<reference evidence="4" key="1">
    <citation type="journal article" date="2019" name="Int. J. Syst. Evol. Microbiol.">
        <title>The Global Catalogue of Microorganisms (GCM) 10K type strain sequencing project: providing services to taxonomists for standard genome sequencing and annotation.</title>
        <authorList>
            <consortium name="The Broad Institute Genomics Platform"/>
            <consortium name="The Broad Institute Genome Sequencing Center for Infectious Disease"/>
            <person name="Wu L."/>
            <person name="Ma J."/>
        </authorList>
    </citation>
    <scope>NUCLEOTIDE SEQUENCE [LARGE SCALE GENOMIC DNA]</scope>
    <source>
        <strain evidence="4">CCM 8939</strain>
    </source>
</reference>
<protein>
    <recommendedName>
        <fullName evidence="2">DUF3857 domain-containing protein</fullName>
    </recommendedName>
</protein>
<dbReference type="InterPro" id="IPR038765">
    <property type="entry name" value="Papain-like_cys_pep_sf"/>
</dbReference>
<dbReference type="Gene3D" id="3.10.620.30">
    <property type="match status" value="1"/>
</dbReference>
<dbReference type="Gene3D" id="2.60.40.3140">
    <property type="match status" value="1"/>
</dbReference>
<dbReference type="EMBL" id="BMDJ01000005">
    <property type="protein sequence ID" value="GGI26266.1"/>
    <property type="molecule type" value="Genomic_DNA"/>
</dbReference>
<organism evidence="3 4">
    <name type="scientific">Pedobacter mendelii</name>
    <dbReference type="NCBI Taxonomy" id="1908240"/>
    <lineage>
        <taxon>Bacteria</taxon>
        <taxon>Pseudomonadati</taxon>
        <taxon>Bacteroidota</taxon>
        <taxon>Sphingobacteriia</taxon>
        <taxon>Sphingobacteriales</taxon>
        <taxon>Sphingobacteriaceae</taxon>
        <taxon>Pedobacter</taxon>
    </lineage>
</organism>
<keyword evidence="1" id="KW-0732">Signal</keyword>
<dbReference type="InterPro" id="IPR024618">
    <property type="entry name" value="DUF3857"/>
</dbReference>
<dbReference type="RefSeq" id="WP_188414139.1">
    <property type="nucleotide sequence ID" value="NZ_BMDJ01000005.1"/>
</dbReference>
<evidence type="ECO:0000313" key="3">
    <source>
        <dbReference type="EMBL" id="GGI26266.1"/>
    </source>
</evidence>
<feature type="domain" description="DUF3857" evidence="2">
    <location>
        <begin position="59"/>
        <end position="214"/>
    </location>
</feature>
<dbReference type="Gene3D" id="2.60.120.1130">
    <property type="match status" value="1"/>
</dbReference>
<evidence type="ECO:0000256" key="1">
    <source>
        <dbReference type="SAM" id="SignalP"/>
    </source>
</evidence>
<feature type="chain" id="PRO_5046186616" description="DUF3857 domain-containing protein" evidence="1">
    <location>
        <begin position="20"/>
        <end position="635"/>
    </location>
</feature>